<dbReference type="EMBL" id="CP032157">
    <property type="protein sequence ID" value="AXY73438.1"/>
    <property type="molecule type" value="Genomic_DNA"/>
</dbReference>
<dbReference type="Proteomes" id="UP000263900">
    <property type="component" value="Chromosome"/>
</dbReference>
<protein>
    <submittedName>
        <fullName evidence="1">Uncharacterized protein</fullName>
    </submittedName>
</protein>
<dbReference type="OrthoDB" id="10020288at2"/>
<organism evidence="1 2">
    <name type="scientific">Paraflavitalea soli</name>
    <dbReference type="NCBI Taxonomy" id="2315862"/>
    <lineage>
        <taxon>Bacteria</taxon>
        <taxon>Pseudomonadati</taxon>
        <taxon>Bacteroidota</taxon>
        <taxon>Chitinophagia</taxon>
        <taxon>Chitinophagales</taxon>
        <taxon>Chitinophagaceae</taxon>
        <taxon>Paraflavitalea</taxon>
    </lineage>
</organism>
<evidence type="ECO:0000313" key="1">
    <source>
        <dbReference type="EMBL" id="AXY73438.1"/>
    </source>
</evidence>
<dbReference type="AlphaFoldDB" id="A0A3B7MGW8"/>
<gene>
    <name evidence="1" type="ORF">D3H65_05360</name>
</gene>
<accession>A0A3B7MGW8</accession>
<keyword evidence="2" id="KW-1185">Reference proteome</keyword>
<dbReference type="KEGG" id="pseg:D3H65_05360"/>
<name>A0A3B7MGW8_9BACT</name>
<sequence>MERMSHIKEIMNFKDFGELFEAAIQLGVIDSSNNMITSEILYHYQFNSWLCNHKNCDLNDIEHYLSFLNINTLKEYLNFESQEVGVEKFLSSISDEEAFSEFMIQHNALRSKFRVKRRATKFDCEQMPRLKEGDVISFEPEYKTSKEAYILLTEYYARCYLELEKSTFKQTYKVVNSDTIMAEISEIERFISTVENISLSQASKAYAKHSEDSTEFVYKRLKAGFYEFLEIEKYPWISSIGNVEAMVYGRFFLFYDFLKSALQELSEKEWDWGDFLEKQTISSNQNLNNGFSKLEKYINDYVYQDMKTNLDRLNQIKRNLMSWKEQLYNAFINPENAIDPTDEYRNRMKMNAERMRNKIIAALSIIESRISSKSGHDNFSATTFAITQSNAEYEKHILKKGIR</sequence>
<proteinExistence type="predicted"/>
<reference evidence="1 2" key="1">
    <citation type="submission" date="2018-09" db="EMBL/GenBank/DDBJ databases">
        <title>Genome sequencing of strain 6GH32-13.</title>
        <authorList>
            <person name="Weon H.-Y."/>
            <person name="Heo J."/>
            <person name="Kwon S.-W."/>
        </authorList>
    </citation>
    <scope>NUCLEOTIDE SEQUENCE [LARGE SCALE GENOMIC DNA]</scope>
    <source>
        <strain evidence="1 2">5GH32-13</strain>
    </source>
</reference>
<evidence type="ECO:0000313" key="2">
    <source>
        <dbReference type="Proteomes" id="UP000263900"/>
    </source>
</evidence>